<organism evidence="2 3">
    <name type="scientific">Evansella cellulosilytica (strain ATCC 21833 / DSM 2522 / FERM P-1141 / JCM 9156 / N-4)</name>
    <name type="common">Bacillus cellulosilyticus</name>
    <dbReference type="NCBI Taxonomy" id="649639"/>
    <lineage>
        <taxon>Bacteria</taxon>
        <taxon>Bacillati</taxon>
        <taxon>Bacillota</taxon>
        <taxon>Bacilli</taxon>
        <taxon>Bacillales</taxon>
        <taxon>Bacillaceae</taxon>
        <taxon>Evansella</taxon>
    </lineage>
</organism>
<dbReference type="STRING" id="649639.Bcell_1171"/>
<dbReference type="KEGG" id="bco:Bcell_1171"/>
<proteinExistence type="predicted"/>
<dbReference type="EMBL" id="CP002394">
    <property type="protein sequence ID" value="ADU29436.1"/>
    <property type="molecule type" value="Genomic_DNA"/>
</dbReference>
<keyword evidence="1" id="KW-0472">Membrane</keyword>
<evidence type="ECO:0000313" key="3">
    <source>
        <dbReference type="Proteomes" id="UP000001401"/>
    </source>
</evidence>
<protein>
    <submittedName>
        <fullName evidence="2">Uncharacterized protein</fullName>
    </submittedName>
</protein>
<dbReference type="AlphaFoldDB" id="E6TRR3"/>
<evidence type="ECO:0000313" key="2">
    <source>
        <dbReference type="EMBL" id="ADU29436.1"/>
    </source>
</evidence>
<dbReference type="RefSeq" id="WP_013487777.1">
    <property type="nucleotide sequence ID" value="NC_014829.1"/>
</dbReference>
<feature type="transmembrane region" description="Helical" evidence="1">
    <location>
        <begin position="164"/>
        <end position="185"/>
    </location>
</feature>
<feature type="transmembrane region" description="Helical" evidence="1">
    <location>
        <begin position="136"/>
        <end position="158"/>
    </location>
</feature>
<accession>E6TRR3</accession>
<dbReference type="Proteomes" id="UP000001401">
    <property type="component" value="Chromosome"/>
</dbReference>
<dbReference type="HOGENOM" id="CLU_122719_0_0_9"/>
<sequence length="190" mass="20250" precursor="true">MENAFRIQLGGVMSIIAGFSLATAHSINLLFSNGEGILIGQAIVFIAHLLIVFAFFGFHELQRDKNGIFGSLGMILGVIGTIIVTAIVFVEMAGVSNVNVDEIFAVSVNHFIYSFGPLLFVVGMIFVGISMMRARIFPAVVGLLLILGTIVFALGTVAGALESIISTIGAIITGLGFIWGGYFLFRRSVM</sequence>
<name>E6TRR3_EVAC2</name>
<evidence type="ECO:0000256" key="1">
    <source>
        <dbReference type="SAM" id="Phobius"/>
    </source>
</evidence>
<keyword evidence="1" id="KW-0812">Transmembrane</keyword>
<feature type="transmembrane region" description="Helical" evidence="1">
    <location>
        <begin position="12"/>
        <end position="31"/>
    </location>
</feature>
<gene>
    <name evidence="2" type="ordered locus">Bcell_1171</name>
</gene>
<keyword evidence="3" id="KW-1185">Reference proteome</keyword>
<keyword evidence="1" id="KW-1133">Transmembrane helix</keyword>
<feature type="transmembrane region" description="Helical" evidence="1">
    <location>
        <begin position="37"/>
        <end position="56"/>
    </location>
</feature>
<reference evidence="2 3" key="1">
    <citation type="submission" date="2010-12" db="EMBL/GenBank/DDBJ databases">
        <title>Complete sequence of Bacillus cellulosilyticus DSM 2522.</title>
        <authorList>
            <consortium name="US DOE Joint Genome Institute"/>
            <person name="Lucas S."/>
            <person name="Copeland A."/>
            <person name="Lapidus A."/>
            <person name="Cheng J.-F."/>
            <person name="Bruce D."/>
            <person name="Goodwin L."/>
            <person name="Pitluck S."/>
            <person name="Chertkov O."/>
            <person name="Detter J.C."/>
            <person name="Han C."/>
            <person name="Tapia R."/>
            <person name="Land M."/>
            <person name="Hauser L."/>
            <person name="Jeffries C."/>
            <person name="Kyrpides N."/>
            <person name="Ivanova N."/>
            <person name="Mikhailova N."/>
            <person name="Brumm P."/>
            <person name="Mead D."/>
            <person name="Woyke T."/>
        </authorList>
    </citation>
    <scope>NUCLEOTIDE SEQUENCE [LARGE SCALE GENOMIC DNA]</scope>
    <source>
        <strain evidence="3">ATCC 21833 / DSM 2522 / FERM P-1141 / JCM 9156 / N-4</strain>
    </source>
</reference>
<dbReference type="eggNOG" id="ENOG5030DQY">
    <property type="taxonomic scope" value="Bacteria"/>
</dbReference>
<feature type="transmembrane region" description="Helical" evidence="1">
    <location>
        <begin position="110"/>
        <end position="129"/>
    </location>
</feature>
<feature type="transmembrane region" description="Helical" evidence="1">
    <location>
        <begin position="68"/>
        <end position="90"/>
    </location>
</feature>
<dbReference type="OrthoDB" id="2638469at2"/>